<proteinExistence type="predicted"/>
<dbReference type="PANTHER" id="PTHR33336:SF3">
    <property type="entry name" value="ABM DOMAIN-CONTAINING PROTEIN"/>
    <property type="match status" value="1"/>
</dbReference>
<accession>A0ABT5WRD9</accession>
<feature type="domain" description="ABM" evidence="1">
    <location>
        <begin position="2"/>
        <end position="91"/>
    </location>
</feature>
<keyword evidence="2" id="KW-0503">Monooxygenase</keyword>
<organism evidence="2 3">
    <name type="scientific">Novosphingobium album</name>
    <name type="common">ex Liu et al. 2023</name>
    <dbReference type="NCBI Taxonomy" id="3031130"/>
    <lineage>
        <taxon>Bacteria</taxon>
        <taxon>Pseudomonadati</taxon>
        <taxon>Pseudomonadota</taxon>
        <taxon>Alphaproteobacteria</taxon>
        <taxon>Sphingomonadales</taxon>
        <taxon>Sphingomonadaceae</taxon>
        <taxon>Novosphingobium</taxon>
    </lineage>
</organism>
<dbReference type="InterPro" id="IPR007138">
    <property type="entry name" value="ABM_dom"/>
</dbReference>
<dbReference type="InterPro" id="IPR050744">
    <property type="entry name" value="AI-2_Isomerase_LsrG"/>
</dbReference>
<dbReference type="SUPFAM" id="SSF54909">
    <property type="entry name" value="Dimeric alpha+beta barrel"/>
    <property type="match status" value="1"/>
</dbReference>
<dbReference type="Pfam" id="PF03992">
    <property type="entry name" value="ABM"/>
    <property type="match status" value="1"/>
</dbReference>
<dbReference type="EMBL" id="JARESE010000036">
    <property type="protein sequence ID" value="MDE8652409.1"/>
    <property type="molecule type" value="Genomic_DNA"/>
</dbReference>
<keyword evidence="3" id="KW-1185">Reference proteome</keyword>
<keyword evidence="2" id="KW-0560">Oxidoreductase</keyword>
<comment type="caution">
    <text evidence="2">The sequence shown here is derived from an EMBL/GenBank/DDBJ whole genome shotgun (WGS) entry which is preliminary data.</text>
</comment>
<evidence type="ECO:0000313" key="2">
    <source>
        <dbReference type="EMBL" id="MDE8652409.1"/>
    </source>
</evidence>
<reference evidence="2 3" key="1">
    <citation type="submission" date="2023-03" db="EMBL/GenBank/DDBJ databases">
        <title>NovoSphingobium album sp. nov. isolated from polycyclic aromatic hydrocarbons- and heavy-metal polluted soil.</title>
        <authorList>
            <person name="Liu Z."/>
            <person name="Wang K."/>
        </authorList>
    </citation>
    <scope>NUCLEOTIDE SEQUENCE [LARGE SCALE GENOMIC DNA]</scope>
    <source>
        <strain evidence="2 3">H3SJ31-1</strain>
    </source>
</reference>
<evidence type="ECO:0000259" key="1">
    <source>
        <dbReference type="PROSITE" id="PS51725"/>
    </source>
</evidence>
<dbReference type="PROSITE" id="PS51725">
    <property type="entry name" value="ABM"/>
    <property type="match status" value="1"/>
</dbReference>
<dbReference type="PANTHER" id="PTHR33336">
    <property type="entry name" value="QUINOL MONOOXYGENASE YGIN-RELATED"/>
    <property type="match status" value="1"/>
</dbReference>
<dbReference type="RefSeq" id="WP_275228490.1">
    <property type="nucleotide sequence ID" value="NZ_JARESE010000036.1"/>
</dbReference>
<dbReference type="Proteomes" id="UP001216253">
    <property type="component" value="Unassembled WGS sequence"/>
</dbReference>
<gene>
    <name evidence="2" type="ORF">PYV00_11910</name>
</gene>
<dbReference type="GO" id="GO:0004497">
    <property type="term" value="F:monooxygenase activity"/>
    <property type="evidence" value="ECO:0007669"/>
    <property type="project" value="UniProtKB-KW"/>
</dbReference>
<dbReference type="Gene3D" id="3.30.70.100">
    <property type="match status" value="1"/>
</dbReference>
<dbReference type="InterPro" id="IPR011008">
    <property type="entry name" value="Dimeric_a/b-barrel"/>
</dbReference>
<sequence>MILVVATVRVHPDRVEDYAAACRDMMPRLQAANPGILFYHAGRSRDEEATFRVIEAYADREAMERHIGSDMLKASFAGMRDYIADIDIRVHDAIV</sequence>
<protein>
    <submittedName>
        <fullName evidence="2">Quinol monooxygenase</fullName>
    </submittedName>
</protein>
<name>A0ABT5WRD9_9SPHN</name>
<evidence type="ECO:0000313" key="3">
    <source>
        <dbReference type="Proteomes" id="UP001216253"/>
    </source>
</evidence>